<evidence type="ECO:0000256" key="1">
    <source>
        <dbReference type="SAM" id="MobiDB-lite"/>
    </source>
</evidence>
<reference evidence="2 3" key="1">
    <citation type="submission" date="2024-04" db="EMBL/GenBank/DDBJ databases">
        <title>Tritrichomonas musculus Genome.</title>
        <authorList>
            <person name="Alves-Ferreira E."/>
            <person name="Grigg M."/>
            <person name="Lorenzi H."/>
            <person name="Galac M."/>
        </authorList>
    </citation>
    <scope>NUCLEOTIDE SEQUENCE [LARGE SCALE GENOMIC DNA]</scope>
    <source>
        <strain evidence="2 3">EAF2021</strain>
    </source>
</reference>
<sequence length="89" mass="10612">MVESDQNQQTYLYNQNQPINTNPQACQNNSRSDPNSRSDQKQPANQNQSIDCMRRFPSQYNRLFIEIFMALLKKFSMELSWSPIWNYKT</sequence>
<feature type="compositionally biased region" description="Polar residues" evidence="1">
    <location>
        <begin position="18"/>
        <end position="27"/>
    </location>
</feature>
<accession>A0ABR2KSB0</accession>
<organism evidence="2 3">
    <name type="scientific">Tritrichomonas musculus</name>
    <dbReference type="NCBI Taxonomy" id="1915356"/>
    <lineage>
        <taxon>Eukaryota</taxon>
        <taxon>Metamonada</taxon>
        <taxon>Parabasalia</taxon>
        <taxon>Tritrichomonadida</taxon>
        <taxon>Tritrichomonadidae</taxon>
        <taxon>Tritrichomonas</taxon>
    </lineage>
</organism>
<evidence type="ECO:0000313" key="3">
    <source>
        <dbReference type="Proteomes" id="UP001470230"/>
    </source>
</evidence>
<comment type="caution">
    <text evidence="2">The sequence shown here is derived from an EMBL/GenBank/DDBJ whole genome shotgun (WGS) entry which is preliminary data.</text>
</comment>
<keyword evidence="3" id="KW-1185">Reference proteome</keyword>
<gene>
    <name evidence="2" type="ORF">M9Y10_022456</name>
</gene>
<feature type="compositionally biased region" description="Low complexity" evidence="1">
    <location>
        <begin position="1"/>
        <end position="17"/>
    </location>
</feature>
<feature type="compositionally biased region" description="Polar residues" evidence="1">
    <location>
        <begin position="41"/>
        <end position="50"/>
    </location>
</feature>
<proteinExistence type="predicted"/>
<evidence type="ECO:0000313" key="2">
    <source>
        <dbReference type="EMBL" id="KAK8894024.1"/>
    </source>
</evidence>
<dbReference type="Proteomes" id="UP001470230">
    <property type="component" value="Unassembled WGS sequence"/>
</dbReference>
<name>A0ABR2KSB0_9EUKA</name>
<dbReference type="EMBL" id="JAPFFF010000003">
    <property type="protein sequence ID" value="KAK8894024.1"/>
    <property type="molecule type" value="Genomic_DNA"/>
</dbReference>
<protein>
    <submittedName>
        <fullName evidence="2">Uncharacterized protein</fullName>
    </submittedName>
</protein>
<feature type="region of interest" description="Disordered" evidence="1">
    <location>
        <begin position="1"/>
        <end position="51"/>
    </location>
</feature>